<keyword evidence="1" id="KW-1133">Transmembrane helix</keyword>
<dbReference type="AlphaFoldDB" id="A0A4R8DV24"/>
<organism evidence="2 3">
    <name type="scientific">Dinghuibacter silviterrae</name>
    <dbReference type="NCBI Taxonomy" id="1539049"/>
    <lineage>
        <taxon>Bacteria</taxon>
        <taxon>Pseudomonadati</taxon>
        <taxon>Bacteroidota</taxon>
        <taxon>Chitinophagia</taxon>
        <taxon>Chitinophagales</taxon>
        <taxon>Chitinophagaceae</taxon>
        <taxon>Dinghuibacter</taxon>
    </lineage>
</organism>
<evidence type="ECO:0000256" key="1">
    <source>
        <dbReference type="SAM" id="Phobius"/>
    </source>
</evidence>
<comment type="caution">
    <text evidence="2">The sequence shown here is derived from an EMBL/GenBank/DDBJ whole genome shotgun (WGS) entry which is preliminary data.</text>
</comment>
<sequence>MTIHLSWSDYLVAMAALMGVYYLVVLRMLIRTNSAPAVDQGQAPPPPAREVWMDQTLQALEETVLHAQKKRYHPDEVLLALRQKMEELKAG</sequence>
<dbReference type="EMBL" id="SODV01000001">
    <property type="protein sequence ID" value="TDX01836.1"/>
    <property type="molecule type" value="Genomic_DNA"/>
</dbReference>
<gene>
    <name evidence="2" type="ORF">EDB95_2879</name>
</gene>
<keyword evidence="1" id="KW-0812">Transmembrane</keyword>
<keyword evidence="3" id="KW-1185">Reference proteome</keyword>
<evidence type="ECO:0000313" key="3">
    <source>
        <dbReference type="Proteomes" id="UP000294498"/>
    </source>
</evidence>
<dbReference type="RefSeq" id="WP_133994474.1">
    <property type="nucleotide sequence ID" value="NZ_SODV01000001.1"/>
</dbReference>
<protein>
    <submittedName>
        <fullName evidence="2">Uncharacterized protein</fullName>
    </submittedName>
</protein>
<name>A0A4R8DV24_9BACT</name>
<reference evidence="2 3" key="1">
    <citation type="submission" date="2019-03" db="EMBL/GenBank/DDBJ databases">
        <title>Genomic Encyclopedia of Type Strains, Phase IV (KMG-IV): sequencing the most valuable type-strain genomes for metagenomic binning, comparative biology and taxonomic classification.</title>
        <authorList>
            <person name="Goeker M."/>
        </authorList>
    </citation>
    <scope>NUCLEOTIDE SEQUENCE [LARGE SCALE GENOMIC DNA]</scope>
    <source>
        <strain evidence="2 3">DSM 100059</strain>
    </source>
</reference>
<keyword evidence="1" id="KW-0472">Membrane</keyword>
<dbReference type="Proteomes" id="UP000294498">
    <property type="component" value="Unassembled WGS sequence"/>
</dbReference>
<evidence type="ECO:0000313" key="2">
    <source>
        <dbReference type="EMBL" id="TDX01836.1"/>
    </source>
</evidence>
<proteinExistence type="predicted"/>
<accession>A0A4R8DV24</accession>
<feature type="transmembrane region" description="Helical" evidence="1">
    <location>
        <begin position="12"/>
        <end position="30"/>
    </location>
</feature>